<dbReference type="HOGENOM" id="CLU_048099_1_0_10"/>
<keyword evidence="2" id="KW-1185">Reference proteome</keyword>
<dbReference type="InterPro" id="IPR030890">
    <property type="entry name" value="LP_HExxH_w_TonB"/>
</dbReference>
<proteinExistence type="predicted"/>
<dbReference type="eggNOG" id="ENOG502ZCK3">
    <property type="taxonomic scope" value="Bacteria"/>
</dbReference>
<evidence type="ECO:0000313" key="2">
    <source>
        <dbReference type="Proteomes" id="UP000003805"/>
    </source>
</evidence>
<dbReference type="Pfam" id="PF15890">
    <property type="entry name" value="Peptidase_Mx1"/>
    <property type="match status" value="1"/>
</dbReference>
<dbReference type="Proteomes" id="UP000003805">
    <property type="component" value="Unassembled WGS sequence"/>
</dbReference>
<accession>D7NCT7</accession>
<sequence length="328" mass="37486">MIKKSNQTNMKKIFLVLLTAFTLMGCSNEKLSDRSVVDDGKKQIENTELDKWILDNITKPYGIEVIYRWEKNAGGTGTFIYPPKIEKVRAVLEAVKELGLETYQLKEVAGEGFLRGRVPIKLYLYGGGNPDENGVERLYNHQLTAAEMCLYHVNDFNPKDADKLYVLMRSVHHQLAKRLMQLIPYDRDKFSSISANRYTGSTEPIAAPLSYARTGKEKFGLDSYANKRGFYTMLSFLSAEDDFAEIISATLTSKPKELADAAITAQTPDTDIDPEVAQRYAKEAEQAYKEFMEKQAFVNEYVQKAWHINLKQMQVISVRRLYSYVKQH</sequence>
<evidence type="ECO:0008006" key="3">
    <source>
        <dbReference type="Google" id="ProtNLM"/>
    </source>
</evidence>
<reference evidence="1 2" key="1">
    <citation type="submission" date="2010-02" db="EMBL/GenBank/DDBJ databases">
        <title>The Genome Sequence of Prevotella oris strain C735.</title>
        <authorList>
            <consortium name="The Broad Institute Genome Sequencing Platform"/>
            <person name="Ward D."/>
            <person name="Feldgarden M."/>
            <person name="Earl A."/>
            <person name="Young S.K."/>
            <person name="Zeng Q."/>
            <person name="Koehrsen M."/>
            <person name="Alvarado L."/>
            <person name="Berlin A."/>
            <person name="Bochicchio J."/>
            <person name="Borenstein D."/>
            <person name="Chapman S.B."/>
            <person name="Chen Z."/>
            <person name="Engels R."/>
            <person name="Freedman E."/>
            <person name="Gellesch M."/>
            <person name="Goldberg J."/>
            <person name="Griggs A."/>
            <person name="Gujja S."/>
            <person name="Heilman E."/>
            <person name="Heiman D."/>
            <person name="Hepburn T."/>
            <person name="Howarth C."/>
            <person name="Jen D."/>
            <person name="Larson L."/>
            <person name="Mehta T."/>
            <person name="Park D."/>
            <person name="Pearson M."/>
            <person name="Roberts A."/>
            <person name="Saif S."/>
            <person name="Shea T."/>
            <person name="Shenoy N."/>
            <person name="Sisk P."/>
            <person name="Stolte C."/>
            <person name="Sykes S."/>
            <person name="Thomson T."/>
            <person name="Walk T."/>
            <person name="White J."/>
            <person name="Yandava C."/>
            <person name="Sibley C.D."/>
            <person name="Field T.R."/>
            <person name="Grinwis M."/>
            <person name="Eshaghurshan C.S."/>
            <person name="Surette M.G."/>
            <person name="Haas B."/>
            <person name="Nusbaum C."/>
            <person name="Birren B."/>
        </authorList>
    </citation>
    <scope>NUCLEOTIDE SEQUENCE [LARGE SCALE GENOMIC DNA]</scope>
    <source>
        <strain evidence="1 2">C735</strain>
    </source>
</reference>
<organism evidence="1 2">
    <name type="scientific">Segatella oris C735</name>
    <dbReference type="NCBI Taxonomy" id="563008"/>
    <lineage>
        <taxon>Bacteria</taxon>
        <taxon>Pseudomonadati</taxon>
        <taxon>Bacteroidota</taxon>
        <taxon>Bacteroidia</taxon>
        <taxon>Bacteroidales</taxon>
        <taxon>Prevotellaceae</taxon>
        <taxon>Segatella</taxon>
    </lineage>
</organism>
<evidence type="ECO:0000313" key="1">
    <source>
        <dbReference type="EMBL" id="EFI48492.1"/>
    </source>
</evidence>
<dbReference type="EMBL" id="GL349567">
    <property type="protein sequence ID" value="EFI48492.1"/>
    <property type="molecule type" value="Genomic_DNA"/>
</dbReference>
<name>D7NCT7_9BACT</name>
<protein>
    <recommendedName>
        <fullName evidence="3">Lipoprotein</fullName>
    </recommendedName>
</protein>
<dbReference type="Gene3D" id="3.40.390.70">
    <property type="match status" value="1"/>
</dbReference>
<dbReference type="PROSITE" id="PS51257">
    <property type="entry name" value="PROKAR_LIPOPROTEIN"/>
    <property type="match status" value="1"/>
</dbReference>
<dbReference type="NCBIfam" id="TIGR04549">
    <property type="entry name" value="LP_HExxH_w_tonB"/>
    <property type="match status" value="1"/>
</dbReference>
<gene>
    <name evidence="1" type="ORF">HMPREF0665_01351</name>
</gene>
<dbReference type="AlphaFoldDB" id="D7NCT7"/>